<keyword evidence="11" id="KW-1185">Reference proteome</keyword>
<keyword evidence="8" id="KW-0812">Transmembrane</keyword>
<reference evidence="10 11" key="1">
    <citation type="submission" date="2018-11" db="EMBL/GenBank/DDBJ databases">
        <authorList>
            <person name="Criscuolo A."/>
        </authorList>
    </citation>
    <scope>NUCLEOTIDE SEQUENCE [LARGE SCALE GENOMIC DNA]</scope>
    <source>
        <strain evidence="10">ACIP111625</strain>
    </source>
</reference>
<dbReference type="Pfam" id="PF07568">
    <property type="entry name" value="HisKA_2"/>
    <property type="match status" value="1"/>
</dbReference>
<feature type="transmembrane region" description="Helical" evidence="8">
    <location>
        <begin position="20"/>
        <end position="43"/>
    </location>
</feature>
<dbReference type="GO" id="GO:0004673">
    <property type="term" value="F:protein histidine kinase activity"/>
    <property type="evidence" value="ECO:0007669"/>
    <property type="project" value="UniProtKB-EC"/>
</dbReference>
<evidence type="ECO:0000256" key="8">
    <source>
        <dbReference type="SAM" id="Phobius"/>
    </source>
</evidence>
<dbReference type="AlphaFoldDB" id="A0A3P5XFP5"/>
<keyword evidence="6 10" id="KW-0418">Kinase</keyword>
<evidence type="ECO:0000313" key="11">
    <source>
        <dbReference type="Proteomes" id="UP000277498"/>
    </source>
</evidence>
<feature type="domain" description="Signal transduction histidine kinase subgroup 2 dimerisation and phosphoacceptor" evidence="9">
    <location>
        <begin position="281"/>
        <end position="354"/>
    </location>
</feature>
<dbReference type="PANTHER" id="PTHR41523:SF8">
    <property type="entry name" value="ETHYLENE RESPONSE SENSOR PROTEIN"/>
    <property type="match status" value="1"/>
</dbReference>
<accession>A0A3P5XFP5</accession>
<keyword evidence="8" id="KW-1133">Transmembrane helix</keyword>
<feature type="transmembrane region" description="Helical" evidence="8">
    <location>
        <begin position="196"/>
        <end position="215"/>
    </location>
</feature>
<evidence type="ECO:0000313" key="10">
    <source>
        <dbReference type="EMBL" id="VDC33652.1"/>
    </source>
</evidence>
<evidence type="ECO:0000256" key="6">
    <source>
        <dbReference type="ARBA" id="ARBA00022777"/>
    </source>
</evidence>
<evidence type="ECO:0000256" key="1">
    <source>
        <dbReference type="ARBA" id="ARBA00000085"/>
    </source>
</evidence>
<keyword evidence="8" id="KW-0472">Membrane</keyword>
<name>A0A3P5XFP5_9RHOB</name>
<feature type="transmembrane region" description="Helical" evidence="8">
    <location>
        <begin position="157"/>
        <end position="176"/>
    </location>
</feature>
<keyword evidence="5" id="KW-0547">Nucleotide-binding</keyword>
<dbReference type="EMBL" id="UXAW01000120">
    <property type="protein sequence ID" value="VDC33652.1"/>
    <property type="molecule type" value="Genomic_DNA"/>
</dbReference>
<dbReference type="Proteomes" id="UP000277498">
    <property type="component" value="Unassembled WGS sequence"/>
</dbReference>
<gene>
    <name evidence="10" type="primary">pdtaS</name>
    <name evidence="10" type="ORF">XINFAN_03962</name>
</gene>
<evidence type="ECO:0000256" key="7">
    <source>
        <dbReference type="ARBA" id="ARBA00022840"/>
    </source>
</evidence>
<dbReference type="GO" id="GO:0005524">
    <property type="term" value="F:ATP binding"/>
    <property type="evidence" value="ECO:0007669"/>
    <property type="project" value="UniProtKB-KW"/>
</dbReference>
<evidence type="ECO:0000259" key="9">
    <source>
        <dbReference type="Pfam" id="PF07568"/>
    </source>
</evidence>
<dbReference type="InterPro" id="IPR011495">
    <property type="entry name" value="Sig_transdc_His_kin_sub2_dim/P"/>
</dbReference>
<dbReference type="RefSeq" id="WP_124088637.1">
    <property type="nucleotide sequence ID" value="NZ_UXAW01000120.1"/>
</dbReference>
<evidence type="ECO:0000256" key="4">
    <source>
        <dbReference type="ARBA" id="ARBA00022679"/>
    </source>
</evidence>
<keyword evidence="7" id="KW-0067">ATP-binding</keyword>
<evidence type="ECO:0000256" key="3">
    <source>
        <dbReference type="ARBA" id="ARBA00022553"/>
    </source>
</evidence>
<keyword evidence="3" id="KW-0597">Phosphoprotein</keyword>
<sequence length="491" mass="52805">MPGRRILSRNGPFSRLTTRLVLLMTLALLPLGTIAVSLSSGMIGRDRIANRLLTGMTTNALRAEAEPLSAAWQQISSLAARAGEASGDEICAMLAAEPGASLLEDGAALFNRQGERIGGADPGAALPPATVLDLIARAAPDGAILGAPDHGGGDSPLVFVASIVVPGQVFAIAGWPGSAPPAPLAPSSYMPLAFPALMWLASLGVIFMSLDYLLLRHLRNLNRQMRRFALGHPEPWQELNHDAPTELRQLNTTFQNMARIIARDEQELESALSEKSALLREVHHRVRNNLQLISSIINLQLRQIDDPAARRVLRDVQDRVLCLAIIHYQLHGAERLSDLRADQVLEQILRQLVAARRSPGREPGLTLRIAPLAIPADRMVPLAFLLTEAVSDPIRRMESRNDPLPWIDVRLSEPAPGTGLLEVATADPENGGGGLPMRDRIRDDLIRAFAGQLGGSLETASAQDPRGPARRLRLSFATGTGTGTPQPALPG</sequence>
<proteinExistence type="predicted"/>
<comment type="catalytic activity">
    <reaction evidence="1">
        <text>ATP + protein L-histidine = ADP + protein N-phospho-L-histidine.</text>
        <dbReference type="EC" id="2.7.13.3"/>
    </reaction>
</comment>
<dbReference type="OrthoDB" id="9767435at2"/>
<evidence type="ECO:0000256" key="2">
    <source>
        <dbReference type="ARBA" id="ARBA00012438"/>
    </source>
</evidence>
<protein>
    <recommendedName>
        <fullName evidence="2">histidine kinase</fullName>
        <ecNumber evidence="2">2.7.13.3</ecNumber>
    </recommendedName>
</protein>
<evidence type="ECO:0000256" key="5">
    <source>
        <dbReference type="ARBA" id="ARBA00022741"/>
    </source>
</evidence>
<organism evidence="10 11">
    <name type="scientific">Pseudogemmobacter humi</name>
    <dbReference type="NCBI Taxonomy" id="2483812"/>
    <lineage>
        <taxon>Bacteria</taxon>
        <taxon>Pseudomonadati</taxon>
        <taxon>Pseudomonadota</taxon>
        <taxon>Alphaproteobacteria</taxon>
        <taxon>Rhodobacterales</taxon>
        <taxon>Paracoccaceae</taxon>
        <taxon>Pseudogemmobacter</taxon>
    </lineage>
</organism>
<keyword evidence="4 10" id="KW-0808">Transferase</keyword>
<dbReference type="Gene3D" id="3.30.450.20">
    <property type="entry name" value="PAS domain"/>
    <property type="match status" value="1"/>
</dbReference>
<dbReference type="EC" id="2.7.13.3" evidence="2"/>
<dbReference type="PANTHER" id="PTHR41523">
    <property type="entry name" value="TWO-COMPONENT SYSTEM SENSOR PROTEIN"/>
    <property type="match status" value="1"/>
</dbReference>